<reference evidence="1 2" key="1">
    <citation type="submission" date="2019-06" db="EMBL/GenBank/DDBJ databases">
        <title>WGS assembly of Gossypium darwinii.</title>
        <authorList>
            <person name="Chen Z.J."/>
            <person name="Sreedasyam A."/>
            <person name="Ando A."/>
            <person name="Song Q."/>
            <person name="De L."/>
            <person name="Hulse-Kemp A."/>
            <person name="Ding M."/>
            <person name="Ye W."/>
            <person name="Kirkbride R."/>
            <person name="Jenkins J."/>
            <person name="Plott C."/>
            <person name="Lovell J."/>
            <person name="Lin Y.-M."/>
            <person name="Vaughn R."/>
            <person name="Liu B."/>
            <person name="Li W."/>
            <person name="Simpson S."/>
            <person name="Scheffler B."/>
            <person name="Saski C."/>
            <person name="Grover C."/>
            <person name="Hu G."/>
            <person name="Conover J."/>
            <person name="Carlson J."/>
            <person name="Shu S."/>
            <person name="Boston L."/>
            <person name="Williams M."/>
            <person name="Peterson D."/>
            <person name="Mcgee K."/>
            <person name="Jones D."/>
            <person name="Wendel J."/>
            <person name="Stelly D."/>
            <person name="Grimwood J."/>
            <person name="Schmutz J."/>
        </authorList>
    </citation>
    <scope>NUCLEOTIDE SEQUENCE [LARGE SCALE GENOMIC DNA]</scope>
    <source>
        <strain evidence="1">1808015.09</strain>
    </source>
</reference>
<evidence type="ECO:0000313" key="2">
    <source>
        <dbReference type="Proteomes" id="UP000323506"/>
    </source>
</evidence>
<proteinExistence type="predicted"/>
<keyword evidence="2" id="KW-1185">Reference proteome</keyword>
<gene>
    <name evidence="1" type="ORF">ES288_A10G157800v1</name>
</gene>
<dbReference type="Proteomes" id="UP000323506">
    <property type="component" value="Chromosome A10"/>
</dbReference>
<name>A0A5D2F0D4_GOSDA</name>
<organism evidence="1 2">
    <name type="scientific">Gossypium darwinii</name>
    <name type="common">Darwin's cotton</name>
    <name type="synonym">Gossypium barbadense var. darwinii</name>
    <dbReference type="NCBI Taxonomy" id="34276"/>
    <lineage>
        <taxon>Eukaryota</taxon>
        <taxon>Viridiplantae</taxon>
        <taxon>Streptophyta</taxon>
        <taxon>Embryophyta</taxon>
        <taxon>Tracheophyta</taxon>
        <taxon>Spermatophyta</taxon>
        <taxon>Magnoliopsida</taxon>
        <taxon>eudicotyledons</taxon>
        <taxon>Gunneridae</taxon>
        <taxon>Pentapetalae</taxon>
        <taxon>rosids</taxon>
        <taxon>malvids</taxon>
        <taxon>Malvales</taxon>
        <taxon>Malvaceae</taxon>
        <taxon>Malvoideae</taxon>
        <taxon>Gossypium</taxon>
    </lineage>
</organism>
<accession>A0A5D2F0D4</accession>
<dbReference type="AlphaFoldDB" id="A0A5D2F0D4"/>
<protein>
    <submittedName>
        <fullName evidence="1">Uncharacterized protein</fullName>
    </submittedName>
</protein>
<sequence length="153" mass="17628">MCHVRKCVGIGIKNILHPQYCTRPWIKVKKRTNQKAKLKKKGEANWVLIESHSFHQNLSISEILGISLASFRGLIYNKSPFQLRSQRSEQRLKADSQGSTDAELYGEKAMEAVRGNRSWEPHSAATLIYSRNFWPGLYRFTSNSQEEGLLLRH</sequence>
<dbReference type="EMBL" id="CM017697">
    <property type="protein sequence ID" value="TYG98947.1"/>
    <property type="molecule type" value="Genomic_DNA"/>
</dbReference>
<evidence type="ECO:0000313" key="1">
    <source>
        <dbReference type="EMBL" id="TYG98947.1"/>
    </source>
</evidence>